<accession>A0ABQ2ZF86</accession>
<sequence>MRCAAFLAGVRCRRPQFSHDGSLYALLALIVGAAVFLTAALQRRANSRTQNADGLLIAQASRLLARRDRVNFNTFAIHNAPPTVSDHYRR</sequence>
<gene>
    <name evidence="2" type="ORF">GCM10010326_00360</name>
</gene>
<keyword evidence="1" id="KW-1133">Transmembrane helix</keyword>
<comment type="caution">
    <text evidence="2">The sequence shown here is derived from an EMBL/GenBank/DDBJ whole genome shotgun (WGS) entry which is preliminary data.</text>
</comment>
<name>A0ABQ2ZF86_9ACTN</name>
<dbReference type="GeneID" id="96288098"/>
<keyword evidence="3" id="KW-1185">Reference proteome</keyword>
<evidence type="ECO:0000256" key="1">
    <source>
        <dbReference type="SAM" id="Phobius"/>
    </source>
</evidence>
<proteinExistence type="predicted"/>
<reference evidence="3" key="1">
    <citation type="journal article" date="2019" name="Int. J. Syst. Evol. Microbiol.">
        <title>The Global Catalogue of Microorganisms (GCM) 10K type strain sequencing project: providing services to taxonomists for standard genome sequencing and annotation.</title>
        <authorList>
            <consortium name="The Broad Institute Genomics Platform"/>
            <consortium name="The Broad Institute Genome Sequencing Center for Infectious Disease"/>
            <person name="Wu L."/>
            <person name="Ma J."/>
        </authorList>
    </citation>
    <scope>NUCLEOTIDE SEQUENCE [LARGE SCALE GENOMIC DNA]</scope>
    <source>
        <strain evidence="3">JCM 4594</strain>
    </source>
</reference>
<evidence type="ECO:0000313" key="2">
    <source>
        <dbReference type="EMBL" id="GGY13118.1"/>
    </source>
</evidence>
<dbReference type="Proteomes" id="UP000600946">
    <property type="component" value="Unassembled WGS sequence"/>
</dbReference>
<evidence type="ECO:0000313" key="3">
    <source>
        <dbReference type="Proteomes" id="UP000600946"/>
    </source>
</evidence>
<feature type="transmembrane region" description="Helical" evidence="1">
    <location>
        <begin position="22"/>
        <end position="41"/>
    </location>
</feature>
<dbReference type="EMBL" id="BMUU01000001">
    <property type="protein sequence ID" value="GGY13118.1"/>
    <property type="molecule type" value="Genomic_DNA"/>
</dbReference>
<protein>
    <submittedName>
        <fullName evidence="2">Uncharacterized protein</fullName>
    </submittedName>
</protein>
<dbReference type="RefSeq" id="WP_190025733.1">
    <property type="nucleotide sequence ID" value="NZ_BMUU01000001.1"/>
</dbReference>
<organism evidence="2 3">
    <name type="scientific">Streptomyces xanthochromogenes</name>
    <dbReference type="NCBI Taxonomy" id="67384"/>
    <lineage>
        <taxon>Bacteria</taxon>
        <taxon>Bacillati</taxon>
        <taxon>Actinomycetota</taxon>
        <taxon>Actinomycetes</taxon>
        <taxon>Kitasatosporales</taxon>
        <taxon>Streptomycetaceae</taxon>
        <taxon>Streptomyces</taxon>
    </lineage>
</organism>
<keyword evidence="1" id="KW-0812">Transmembrane</keyword>
<keyword evidence="1" id="KW-0472">Membrane</keyword>